<evidence type="ECO:0000313" key="2">
    <source>
        <dbReference type="EMBL" id="CCV64700.1"/>
    </source>
</evidence>
<dbReference type="GO" id="GO:0030313">
    <property type="term" value="C:cell envelope"/>
    <property type="evidence" value="ECO:0007669"/>
    <property type="project" value="UniProtKB-SubCell"/>
</dbReference>
<dbReference type="InterPro" id="IPR036412">
    <property type="entry name" value="HAD-like_sf"/>
</dbReference>
<reference evidence="2 3" key="1">
    <citation type="journal article" date="2013" name="J. Mol. Microbiol. Biotechnol.">
        <title>Analysis of the Complete Genomes of Acholeplasma brassicae , A. palmae and A. laidlawii and Their Comparison to the Obligate Parasites from ' Candidatus Phytoplasma'.</title>
        <authorList>
            <person name="Kube M."/>
            <person name="Siewert C."/>
            <person name="Migdoll A.M."/>
            <person name="Duduk B."/>
            <person name="Holz S."/>
            <person name="Rabus R."/>
            <person name="Seemuller E."/>
            <person name="Mitrovic J."/>
            <person name="Muller I."/>
            <person name="Buttner C."/>
            <person name="Reinhardt R."/>
        </authorList>
    </citation>
    <scope>NUCLEOTIDE SEQUENCE [LARGE SCALE GENOMIC DNA]</scope>
    <source>
        <strain evidence="2 3">J233</strain>
    </source>
</reference>
<evidence type="ECO:0000256" key="1">
    <source>
        <dbReference type="ARBA" id="ARBA00004196"/>
    </source>
</evidence>
<dbReference type="EMBL" id="FO681347">
    <property type="protein sequence ID" value="CCV64700.1"/>
    <property type="molecule type" value="Genomic_DNA"/>
</dbReference>
<organism evidence="2 3">
    <name type="scientific">Alteracholeplasma palmae (strain ATCC 49389 / J233)</name>
    <name type="common">Acholeplasma palmae</name>
    <dbReference type="NCBI Taxonomy" id="1318466"/>
    <lineage>
        <taxon>Bacteria</taxon>
        <taxon>Bacillati</taxon>
        <taxon>Mycoplasmatota</taxon>
        <taxon>Mollicutes</taxon>
        <taxon>Acholeplasmatales</taxon>
        <taxon>Acholeplasmataceae</taxon>
        <taxon>Acholeplasma</taxon>
    </lineage>
</organism>
<dbReference type="PROSITE" id="PS51257">
    <property type="entry name" value="PROKAR_LIPOPROTEIN"/>
    <property type="match status" value="1"/>
</dbReference>
<dbReference type="RefSeq" id="WP_030003586.1">
    <property type="nucleotide sequence ID" value="NC_022538.1"/>
</dbReference>
<dbReference type="InterPro" id="IPR013378">
    <property type="entry name" value="InlB-like_B-rpt"/>
</dbReference>
<proteinExistence type="predicted"/>
<dbReference type="InterPro" id="IPR042229">
    <property type="entry name" value="Listeria/Bacterioides_rpt_sf"/>
</dbReference>
<accession>U4KQJ7</accession>
<dbReference type="Pfam" id="PF09479">
    <property type="entry name" value="Flg_new"/>
    <property type="match status" value="4"/>
</dbReference>
<dbReference type="OrthoDB" id="9803752at2"/>
<protein>
    <submittedName>
        <fullName evidence="2">Similar to spore coat protein CotH</fullName>
    </submittedName>
</protein>
<dbReference type="HOGENOM" id="CLU_420156_0_0_14"/>
<dbReference type="AlphaFoldDB" id="U4KQJ7"/>
<keyword evidence="2" id="KW-0167">Capsid protein</keyword>
<keyword evidence="2" id="KW-0946">Virion</keyword>
<keyword evidence="3" id="KW-1185">Reference proteome</keyword>
<evidence type="ECO:0000313" key="3">
    <source>
        <dbReference type="Proteomes" id="UP000032740"/>
    </source>
</evidence>
<gene>
    <name evidence="2" type="primary">cotH</name>
    <name evidence="2" type="ORF">BN85411230</name>
</gene>
<name>U4KQJ7_ALTPJ</name>
<dbReference type="Gene3D" id="2.60.40.4270">
    <property type="entry name" value="Listeria-Bacteroides repeat domain"/>
    <property type="match status" value="2"/>
</dbReference>
<dbReference type="InterPro" id="IPR014867">
    <property type="entry name" value="Spore_coat_CotH_CotH2/3/7"/>
</dbReference>
<comment type="subcellular location">
    <subcellularLocation>
        <location evidence="1">Cell envelope</location>
    </subcellularLocation>
</comment>
<dbReference type="Pfam" id="PF08757">
    <property type="entry name" value="CotH"/>
    <property type="match status" value="1"/>
</dbReference>
<dbReference type="Proteomes" id="UP000032740">
    <property type="component" value="Chromosome"/>
</dbReference>
<sequence length="652" mass="76069">MKKIRLLCLSMLSIVLVSCGSPRYEVIFKDGENTVKTQLVIEGESALPPEMSDKDGHDFIGWDKKYSEIKGDLVVNAVYEVRKYTVIFKDYNGNELNKELVEYTKSANAPADPHREGYDFIRWDRDYSQIKSDLVVNAVYEVRKYTVIFKDYNGNELNKELVEYTKSANAPTDPHREGYDFIGWDRDYSQIKSDLVVNAVYKKKEYTIVFIDYDGSVLSEHKKYYDENIEYIDSPYRLGYKFIEWNEKSDDGKVIILEAIYEMEFFNLPTISVTLDGVDLEDVNRDNYVNSKISILNTTDENQLSEVDAEFKGRGNGSWTYDKKGYRIKFNKKQSLFGEKKSKHWVLVANGHDNSLMRNNTAYTIVNNVLDGIEYTTSVHIIELYVNGKYHGVYSLFEHIRVDKNRVNIDEDYGILDTGYLVEYDAYATGIEGIDYFSIEGLKYPFTVKSPDPDDYNKEGITEEAYRNQISYIQNYIQEFIDAIRSGDYEKVNELSDIDSIVDAYLIHELFKNTDTGFSSFYMYKKKGGKLFFGPIWDFDLSSGISRGDSTSEGLYIIDKVMQESEHTSSDIYIELMKQEVFLQNVKDRFKEITSKTIDEINALFTTITQYSDSYQRDYQRWNHSTNWNEEQFALKTWLLNRIEWMSNWANN</sequence>
<dbReference type="SUPFAM" id="SSF56784">
    <property type="entry name" value="HAD-like"/>
    <property type="match status" value="1"/>
</dbReference>
<dbReference type="KEGG" id="apal:BN85411230"/>
<dbReference type="STRING" id="1318466.BN85411230"/>